<dbReference type="OrthoDB" id="2014201at2759"/>
<keyword evidence="2" id="KW-1185">Reference proteome</keyword>
<keyword evidence="1" id="KW-0808">Transferase</keyword>
<organism evidence="1 2">
    <name type="scientific">Elsinoe ampelina</name>
    <dbReference type="NCBI Taxonomy" id="302913"/>
    <lineage>
        <taxon>Eukaryota</taxon>
        <taxon>Fungi</taxon>
        <taxon>Dikarya</taxon>
        <taxon>Ascomycota</taxon>
        <taxon>Pezizomycotina</taxon>
        <taxon>Dothideomycetes</taxon>
        <taxon>Dothideomycetidae</taxon>
        <taxon>Myriangiales</taxon>
        <taxon>Elsinoaceae</taxon>
        <taxon>Elsinoe</taxon>
    </lineage>
</organism>
<reference evidence="2" key="1">
    <citation type="journal article" date="2020" name="Stud. Mycol.">
        <title>101 Dothideomycetes genomes: A test case for predicting lifestyles and emergence of pathogens.</title>
        <authorList>
            <person name="Haridas S."/>
            <person name="Albert R."/>
            <person name="Binder M."/>
            <person name="Bloem J."/>
            <person name="LaButti K."/>
            <person name="Salamov A."/>
            <person name="Andreopoulos B."/>
            <person name="Baker S."/>
            <person name="Barry K."/>
            <person name="Bills G."/>
            <person name="Bluhm B."/>
            <person name="Cannon C."/>
            <person name="Castanera R."/>
            <person name="Culley D."/>
            <person name="Daum C."/>
            <person name="Ezra D."/>
            <person name="Gonzalez J."/>
            <person name="Henrissat B."/>
            <person name="Kuo A."/>
            <person name="Liang C."/>
            <person name="Lipzen A."/>
            <person name="Lutzoni F."/>
            <person name="Magnuson J."/>
            <person name="Mondo S."/>
            <person name="Nolan M."/>
            <person name="Ohm R."/>
            <person name="Pangilinan J."/>
            <person name="Park H.-J."/>
            <person name="Ramirez L."/>
            <person name="Alfaro M."/>
            <person name="Sun H."/>
            <person name="Tritt A."/>
            <person name="Yoshinaga Y."/>
            <person name="Zwiers L.-H."/>
            <person name="Turgeon B."/>
            <person name="Goodwin S."/>
            <person name="Spatafora J."/>
            <person name="Crous P."/>
            <person name="Grigoriev I."/>
        </authorList>
    </citation>
    <scope>NUCLEOTIDE SEQUENCE [LARGE SCALE GENOMIC DNA]</scope>
    <source>
        <strain evidence="2">CECT 20119</strain>
    </source>
</reference>
<sequence>MANRDFSPKAPSTSVSLDALTDDEMKSNYAYSLYVTDQNYLCPAVMMIDSLKTVGSRASRLLLHPSSWTDIPSRTPLVSHLLTLALSLGATLIPVDILISRYGDPTWADSYTKLLAFNQTSFTRVISLDTDATILQNPDALFSFPLHEKTPIAAPLAYWLENRTLSSQIMLIRPSTAEFTKVMAKVTSHEQGEFDMEIINSLYGSTAGVLPHREWDLLSGEFRRRDHGAYLGLAGAEAGDEWDATRELARAKYVHFSDWPMPKPWMVTGEEVERGLPACEREMGGRERAGEAERGDCRDREAWGWLYRDFFGEEGEGLWEILS</sequence>
<name>A0A6A6G0V3_9PEZI</name>
<dbReference type="Proteomes" id="UP000799538">
    <property type="component" value="Unassembled WGS sequence"/>
</dbReference>
<evidence type="ECO:0000313" key="1">
    <source>
        <dbReference type="EMBL" id="KAF2219352.1"/>
    </source>
</evidence>
<protein>
    <submittedName>
        <fullName evidence="1">Nucleotide-diphospho-sugar transferase</fullName>
    </submittedName>
</protein>
<accession>A0A6A6G0V3</accession>
<dbReference type="SUPFAM" id="SSF53448">
    <property type="entry name" value="Nucleotide-diphospho-sugar transferases"/>
    <property type="match status" value="1"/>
</dbReference>
<dbReference type="InterPro" id="IPR029044">
    <property type="entry name" value="Nucleotide-diphossugar_trans"/>
</dbReference>
<dbReference type="PANTHER" id="PTHR11183">
    <property type="entry name" value="GLYCOGENIN SUBFAMILY MEMBER"/>
    <property type="match status" value="1"/>
</dbReference>
<dbReference type="Gene3D" id="3.90.550.10">
    <property type="entry name" value="Spore Coat Polysaccharide Biosynthesis Protein SpsA, Chain A"/>
    <property type="match status" value="1"/>
</dbReference>
<dbReference type="GO" id="GO:0016740">
    <property type="term" value="F:transferase activity"/>
    <property type="evidence" value="ECO:0007669"/>
    <property type="project" value="UniProtKB-KW"/>
</dbReference>
<dbReference type="EMBL" id="ML992517">
    <property type="protein sequence ID" value="KAF2219352.1"/>
    <property type="molecule type" value="Genomic_DNA"/>
</dbReference>
<evidence type="ECO:0000313" key="2">
    <source>
        <dbReference type="Proteomes" id="UP000799538"/>
    </source>
</evidence>
<dbReference type="AlphaFoldDB" id="A0A6A6G0V3"/>
<gene>
    <name evidence="1" type="ORF">BDZ85DRAFT_285518</name>
</gene>
<dbReference type="InterPro" id="IPR050587">
    <property type="entry name" value="GNT1/Glycosyltrans_8"/>
</dbReference>
<proteinExistence type="predicted"/>